<keyword evidence="6" id="KW-0863">Zinc-finger</keyword>
<dbReference type="PROSITE" id="PS51134">
    <property type="entry name" value="ZF_TFIIB"/>
    <property type="match status" value="1"/>
</dbReference>
<keyword evidence="8" id="KW-0648">Protein biosynthesis</keyword>
<name>A0A2H1FF81_9ARCH</name>
<dbReference type="GO" id="GO:0003743">
    <property type="term" value="F:translation initiation factor activity"/>
    <property type="evidence" value="ECO:0007669"/>
    <property type="project" value="UniProtKB-KW"/>
</dbReference>
<dbReference type="EMBL" id="LT841358">
    <property type="protein sequence ID" value="SMH71420.1"/>
    <property type="molecule type" value="Genomic_DNA"/>
</dbReference>
<evidence type="ECO:0000256" key="4">
    <source>
        <dbReference type="ARBA" id="ARBA00023015"/>
    </source>
</evidence>
<dbReference type="GO" id="GO:0097550">
    <property type="term" value="C:transcription preinitiation complex"/>
    <property type="evidence" value="ECO:0007669"/>
    <property type="project" value="TreeGrafter"/>
</dbReference>
<dbReference type="InterPro" id="IPR013763">
    <property type="entry name" value="Cyclin-like_dom"/>
</dbReference>
<evidence type="ECO:0000256" key="1">
    <source>
        <dbReference type="ARBA" id="ARBA00010857"/>
    </source>
</evidence>
<keyword evidence="8" id="KW-0396">Initiation factor</keyword>
<dbReference type="GO" id="GO:0070897">
    <property type="term" value="P:transcription preinitiation complex assembly"/>
    <property type="evidence" value="ECO:0007669"/>
    <property type="project" value="InterPro"/>
</dbReference>
<dbReference type="SUPFAM" id="SSF57783">
    <property type="entry name" value="Zinc beta-ribbon"/>
    <property type="match status" value="1"/>
</dbReference>
<evidence type="ECO:0000256" key="6">
    <source>
        <dbReference type="PROSITE-ProRule" id="PRU00469"/>
    </source>
</evidence>
<organism evidence="8 9">
    <name type="scientific">Candidatus Nitrosotalea okcheonensis</name>
    <dbReference type="NCBI Taxonomy" id="1903276"/>
    <lineage>
        <taxon>Archaea</taxon>
        <taxon>Nitrososphaerota</taxon>
        <taxon>Nitrososphaeria</taxon>
        <taxon>Nitrosotaleales</taxon>
        <taxon>Nitrosotaleaceae</taxon>
        <taxon>Nitrosotalea</taxon>
    </lineage>
</organism>
<dbReference type="Gene3D" id="1.10.472.10">
    <property type="entry name" value="Cyclin-like"/>
    <property type="match status" value="1"/>
</dbReference>
<dbReference type="InterPro" id="IPR013150">
    <property type="entry name" value="TFIIB_cyclin"/>
</dbReference>
<accession>A0A2H1FF81</accession>
<dbReference type="SMART" id="SM00385">
    <property type="entry name" value="CYCLIN"/>
    <property type="match status" value="2"/>
</dbReference>
<dbReference type="GO" id="GO:0017025">
    <property type="term" value="F:TBP-class protein binding"/>
    <property type="evidence" value="ECO:0007669"/>
    <property type="project" value="InterPro"/>
</dbReference>
<keyword evidence="6" id="KW-0479">Metal-binding</keyword>
<dbReference type="PANTHER" id="PTHR11618">
    <property type="entry name" value="TRANSCRIPTION INITIATION FACTOR IIB-RELATED"/>
    <property type="match status" value="1"/>
</dbReference>
<keyword evidence="9" id="KW-1185">Reference proteome</keyword>
<dbReference type="OrthoDB" id="7429at2157"/>
<dbReference type="Pfam" id="PF00382">
    <property type="entry name" value="TFIIB"/>
    <property type="match status" value="2"/>
</dbReference>
<feature type="domain" description="TFIIB-type" evidence="7">
    <location>
        <begin position="11"/>
        <end position="41"/>
    </location>
</feature>
<dbReference type="RefSeq" id="WP_157927393.1">
    <property type="nucleotide sequence ID" value="NZ_LT841358.1"/>
</dbReference>
<keyword evidence="4" id="KW-0805">Transcription regulation</keyword>
<keyword evidence="5" id="KW-0804">Transcription</keyword>
<keyword evidence="6" id="KW-0862">Zinc</keyword>
<dbReference type="PROSITE" id="PS00782">
    <property type="entry name" value="TFIIB"/>
    <property type="match status" value="1"/>
</dbReference>
<keyword evidence="3" id="KW-0677">Repeat</keyword>
<proteinExistence type="inferred from homology"/>
<dbReference type="PANTHER" id="PTHR11618:SF13">
    <property type="entry name" value="TRANSCRIPTION INITIATION FACTOR IIB"/>
    <property type="match status" value="1"/>
</dbReference>
<dbReference type="SUPFAM" id="SSF47954">
    <property type="entry name" value="Cyclin-like"/>
    <property type="match status" value="2"/>
</dbReference>
<dbReference type="InterPro" id="IPR036915">
    <property type="entry name" value="Cyclin-like_sf"/>
</dbReference>
<comment type="similarity">
    <text evidence="1">Belongs to the TFIIB family.</text>
</comment>
<dbReference type="AlphaFoldDB" id="A0A2H1FF81"/>
<evidence type="ECO:0000313" key="8">
    <source>
        <dbReference type="EMBL" id="SMH71420.1"/>
    </source>
</evidence>
<evidence type="ECO:0000256" key="2">
    <source>
        <dbReference type="ARBA" id="ARBA00013932"/>
    </source>
</evidence>
<dbReference type="GO" id="GO:0008270">
    <property type="term" value="F:zinc ion binding"/>
    <property type="evidence" value="ECO:0007669"/>
    <property type="project" value="UniProtKB-KW"/>
</dbReference>
<dbReference type="Gene3D" id="1.10.472.170">
    <property type="match status" value="1"/>
</dbReference>
<protein>
    <recommendedName>
        <fullName evidence="2">Transcription initiation factor IIB</fullName>
    </recommendedName>
</protein>
<reference evidence="9" key="1">
    <citation type="submission" date="2017-03" db="EMBL/GenBank/DDBJ databases">
        <authorList>
            <person name="Herbold C."/>
        </authorList>
    </citation>
    <scope>NUCLEOTIDE SEQUENCE [LARGE SCALE GENOMIC DNA]</scope>
</reference>
<evidence type="ECO:0000259" key="7">
    <source>
        <dbReference type="PROSITE" id="PS51134"/>
    </source>
</evidence>
<dbReference type="InterPro" id="IPR023486">
    <property type="entry name" value="TFIIB_CS"/>
</dbReference>
<dbReference type="InterPro" id="IPR013137">
    <property type="entry name" value="Znf_TFIIB"/>
</dbReference>
<dbReference type="InterPro" id="IPR000812">
    <property type="entry name" value="TFIIB"/>
</dbReference>
<gene>
    <name evidence="8" type="primary">tfb</name>
    <name evidence="8" type="ORF">NCS_11227</name>
</gene>
<dbReference type="PRINTS" id="PR00685">
    <property type="entry name" value="TIFACTORIIB"/>
</dbReference>
<sequence length="343" mass="38455">MSLQNVSTNSDDTTCPSCKGKLVSDLDRGERICSHCAIVIDERFHSANSGNMDFFSTYRESESTNEQTSQMMYHVGLPTLIGKKNVDAFGKQIHGHSEMENLRRLNKFTISNDSKTKNLNKAIREIRRISEMLGISHSVAERASYIYRKALNKKLIRGRSITGIVAATIYIACKDAGILFPIDRVESLHENCSRKNVIHYYKLLLREMKMNTCVSDPAQYVSKISIKARVSGKTERRALEILSQIEGDPGLSGKKPVSLAAASLYLATLQIGEHVTQLRIAVASELTTITIRKRCSEIDQILKQKTNQSSLEEQIEDTISISSETILPENYTNNQENVIINSH</sequence>
<evidence type="ECO:0000313" key="9">
    <source>
        <dbReference type="Proteomes" id="UP000230607"/>
    </source>
</evidence>
<dbReference type="Proteomes" id="UP000230607">
    <property type="component" value="Chromosome 1"/>
</dbReference>
<evidence type="ECO:0000256" key="5">
    <source>
        <dbReference type="ARBA" id="ARBA00023163"/>
    </source>
</evidence>
<evidence type="ECO:0000256" key="3">
    <source>
        <dbReference type="ARBA" id="ARBA00022737"/>
    </source>
</evidence>